<name>A0ABT7L216_9BACI</name>
<evidence type="ECO:0000313" key="4">
    <source>
        <dbReference type="EMBL" id="MDL4839898.1"/>
    </source>
</evidence>
<comment type="caution">
    <text evidence="4">The sequence shown here is derived from an EMBL/GenBank/DDBJ whole genome shotgun (WGS) entry which is preliminary data.</text>
</comment>
<dbReference type="InterPro" id="IPR006121">
    <property type="entry name" value="HMA_dom"/>
</dbReference>
<accession>A0ABT7L216</accession>
<reference evidence="4 5" key="1">
    <citation type="submission" date="2023-06" db="EMBL/GenBank/DDBJ databases">
        <title>Aquibacillus rhizosphaerae LR5S19.</title>
        <authorList>
            <person name="Sun J.-Q."/>
        </authorList>
    </citation>
    <scope>NUCLEOTIDE SEQUENCE [LARGE SCALE GENOMIC DNA]</scope>
    <source>
        <strain evidence="4 5">LR5S19</strain>
    </source>
</reference>
<evidence type="ECO:0000256" key="1">
    <source>
        <dbReference type="ARBA" id="ARBA00015313"/>
    </source>
</evidence>
<dbReference type="CDD" id="cd00371">
    <property type="entry name" value="HMA"/>
    <property type="match status" value="1"/>
</dbReference>
<dbReference type="Proteomes" id="UP001235343">
    <property type="component" value="Unassembled WGS sequence"/>
</dbReference>
<sequence>MNQMVTFDVKGMHCPDCPTKIEKVILRTDGVNQIKINLENENGYVMYNKNSLDIKDIIEKISKMGFKVQNIQSNYEVKI</sequence>
<dbReference type="RefSeq" id="WP_285930870.1">
    <property type="nucleotide sequence ID" value="NZ_JASTZU010000018.1"/>
</dbReference>
<dbReference type="SUPFAM" id="SSF55008">
    <property type="entry name" value="HMA, heavy metal-associated domain"/>
    <property type="match status" value="1"/>
</dbReference>
<dbReference type="Gene3D" id="3.30.70.100">
    <property type="match status" value="1"/>
</dbReference>
<dbReference type="EMBL" id="JASTZU010000018">
    <property type="protein sequence ID" value="MDL4839898.1"/>
    <property type="molecule type" value="Genomic_DNA"/>
</dbReference>
<dbReference type="PANTHER" id="PTHR46594:SF4">
    <property type="entry name" value="P-TYPE CATION-TRANSPORTING ATPASE"/>
    <property type="match status" value="1"/>
</dbReference>
<dbReference type="PROSITE" id="PS50846">
    <property type="entry name" value="HMA_2"/>
    <property type="match status" value="1"/>
</dbReference>
<evidence type="ECO:0000259" key="3">
    <source>
        <dbReference type="PROSITE" id="PS50846"/>
    </source>
</evidence>
<dbReference type="PANTHER" id="PTHR46594">
    <property type="entry name" value="P-TYPE CATION-TRANSPORTING ATPASE"/>
    <property type="match status" value="1"/>
</dbReference>
<organism evidence="4 5">
    <name type="scientific">Aquibacillus rhizosphaerae</name>
    <dbReference type="NCBI Taxonomy" id="3051431"/>
    <lineage>
        <taxon>Bacteria</taxon>
        <taxon>Bacillati</taxon>
        <taxon>Bacillota</taxon>
        <taxon>Bacilli</taxon>
        <taxon>Bacillales</taxon>
        <taxon>Bacillaceae</taxon>
        <taxon>Aquibacillus</taxon>
    </lineage>
</organism>
<keyword evidence="2" id="KW-0479">Metal-binding</keyword>
<dbReference type="InterPro" id="IPR017969">
    <property type="entry name" value="Heavy-metal-associated_CS"/>
</dbReference>
<gene>
    <name evidence="4" type="ORF">QQS35_05445</name>
</gene>
<feature type="domain" description="HMA" evidence="3">
    <location>
        <begin position="3"/>
        <end position="69"/>
    </location>
</feature>
<dbReference type="PROSITE" id="PS01047">
    <property type="entry name" value="HMA_1"/>
    <property type="match status" value="1"/>
</dbReference>
<proteinExistence type="predicted"/>
<evidence type="ECO:0000256" key="2">
    <source>
        <dbReference type="ARBA" id="ARBA00022723"/>
    </source>
</evidence>
<protein>
    <recommendedName>
        <fullName evidence="1">Copper chaperone CopZ</fullName>
    </recommendedName>
</protein>
<evidence type="ECO:0000313" key="5">
    <source>
        <dbReference type="Proteomes" id="UP001235343"/>
    </source>
</evidence>
<dbReference type="Pfam" id="PF00403">
    <property type="entry name" value="HMA"/>
    <property type="match status" value="1"/>
</dbReference>
<dbReference type="InterPro" id="IPR036163">
    <property type="entry name" value="HMA_dom_sf"/>
</dbReference>
<keyword evidence="5" id="KW-1185">Reference proteome</keyword>